<organism evidence="1 2">
    <name type="scientific">Entomophthora muscae</name>
    <dbReference type="NCBI Taxonomy" id="34485"/>
    <lineage>
        <taxon>Eukaryota</taxon>
        <taxon>Fungi</taxon>
        <taxon>Fungi incertae sedis</taxon>
        <taxon>Zoopagomycota</taxon>
        <taxon>Entomophthoromycotina</taxon>
        <taxon>Entomophthoromycetes</taxon>
        <taxon>Entomophthorales</taxon>
        <taxon>Entomophthoraceae</taxon>
        <taxon>Entomophthora</taxon>
    </lineage>
</organism>
<evidence type="ECO:0000313" key="1">
    <source>
        <dbReference type="EMBL" id="KAJ9070863.1"/>
    </source>
</evidence>
<evidence type="ECO:0000313" key="2">
    <source>
        <dbReference type="Proteomes" id="UP001165960"/>
    </source>
</evidence>
<protein>
    <submittedName>
        <fullName evidence="1">Uncharacterized protein</fullName>
    </submittedName>
</protein>
<sequence>MNPLFEYWLLSIVMMNASPVHSRSSSVTGRDSDKPTSITKTATSTGSQPSMTSVTSSHSKSRSNDALLNAGSAAAVPALVYTWVKLL</sequence>
<accession>A0ACC2T8H0</accession>
<comment type="caution">
    <text evidence="1">The sequence shown here is derived from an EMBL/GenBank/DDBJ whole genome shotgun (WGS) entry which is preliminary data.</text>
</comment>
<keyword evidence="2" id="KW-1185">Reference proteome</keyword>
<reference evidence="1" key="1">
    <citation type="submission" date="2022-04" db="EMBL/GenBank/DDBJ databases">
        <title>Genome of the entomopathogenic fungus Entomophthora muscae.</title>
        <authorList>
            <person name="Elya C."/>
            <person name="Lovett B.R."/>
            <person name="Lee E."/>
            <person name="Macias A.M."/>
            <person name="Hajek A.E."/>
            <person name="De Bivort B.L."/>
            <person name="Kasson M.T."/>
            <person name="De Fine Licht H.H."/>
            <person name="Stajich J.E."/>
        </authorList>
    </citation>
    <scope>NUCLEOTIDE SEQUENCE</scope>
    <source>
        <strain evidence="1">Berkeley</strain>
    </source>
</reference>
<proteinExistence type="predicted"/>
<dbReference type="Proteomes" id="UP001165960">
    <property type="component" value="Unassembled WGS sequence"/>
</dbReference>
<name>A0ACC2T8H0_9FUNG</name>
<dbReference type="EMBL" id="QTSX02003557">
    <property type="protein sequence ID" value="KAJ9070863.1"/>
    <property type="molecule type" value="Genomic_DNA"/>
</dbReference>
<gene>
    <name evidence="1" type="ORF">DSO57_1002923</name>
</gene>